<dbReference type="AlphaFoldDB" id="A0A2W5TWE2"/>
<gene>
    <name evidence="3" type="ORF">DI536_05945</name>
</gene>
<reference evidence="3 4" key="1">
    <citation type="submission" date="2017-08" db="EMBL/GenBank/DDBJ databases">
        <title>Infants hospitalized years apart are colonized by the same room-sourced microbial strains.</title>
        <authorList>
            <person name="Brooks B."/>
            <person name="Olm M.R."/>
            <person name="Firek B.A."/>
            <person name="Baker R."/>
            <person name="Thomas B.C."/>
            <person name="Morowitz M.J."/>
            <person name="Banfield J.F."/>
        </authorList>
    </citation>
    <scope>NUCLEOTIDE SEQUENCE [LARGE SCALE GENOMIC DNA]</scope>
    <source>
        <strain evidence="3">S2_003_000_R2_14</strain>
    </source>
</reference>
<dbReference type="EMBL" id="QFQP01000003">
    <property type="protein sequence ID" value="PZR16696.1"/>
    <property type="molecule type" value="Genomic_DNA"/>
</dbReference>
<feature type="domain" description="DUF4365" evidence="2">
    <location>
        <begin position="96"/>
        <end position="218"/>
    </location>
</feature>
<feature type="compositionally biased region" description="Low complexity" evidence="1">
    <location>
        <begin position="24"/>
        <end position="46"/>
    </location>
</feature>
<name>A0A2W5TWE2_9BACT</name>
<feature type="compositionally biased region" description="Pro residues" evidence="1">
    <location>
        <begin position="47"/>
        <end position="56"/>
    </location>
</feature>
<feature type="compositionally biased region" description="Polar residues" evidence="1">
    <location>
        <begin position="1"/>
        <end position="13"/>
    </location>
</feature>
<dbReference type="Pfam" id="PF14280">
    <property type="entry name" value="DUF4365"/>
    <property type="match status" value="1"/>
</dbReference>
<accession>A0A2W5TWE2</accession>
<organism evidence="3 4">
    <name type="scientific">Archangium gephyra</name>
    <dbReference type="NCBI Taxonomy" id="48"/>
    <lineage>
        <taxon>Bacteria</taxon>
        <taxon>Pseudomonadati</taxon>
        <taxon>Myxococcota</taxon>
        <taxon>Myxococcia</taxon>
        <taxon>Myxococcales</taxon>
        <taxon>Cystobacterineae</taxon>
        <taxon>Archangiaceae</taxon>
        <taxon>Archangium</taxon>
    </lineage>
</organism>
<evidence type="ECO:0000313" key="4">
    <source>
        <dbReference type="Proteomes" id="UP000249061"/>
    </source>
</evidence>
<sequence>MATSTRWPRSCVTSRRAAYASRQTSSPTSKATRSSSPLHLASSALHPLPPTRPPPLRSRANEQHQVAGRVRGGVRESGCSCCGLLRRAGRWADEAGIVLTILSLTESGLRKSPRLDVQVKTTIAPLEGDPFPYDLAANNYNQLCDTSPNNLPSILVLVSVPELHANWSTATAEQLVLRNCGYWKSLRGEAATDNTATKRITIARSAIFLPDVLRTIMTGIAEGRLP</sequence>
<evidence type="ECO:0000259" key="2">
    <source>
        <dbReference type="Pfam" id="PF14280"/>
    </source>
</evidence>
<dbReference type="InterPro" id="IPR025375">
    <property type="entry name" value="DUF4365"/>
</dbReference>
<protein>
    <recommendedName>
        <fullName evidence="2">DUF4365 domain-containing protein</fullName>
    </recommendedName>
</protein>
<feature type="region of interest" description="Disordered" evidence="1">
    <location>
        <begin position="1"/>
        <end position="69"/>
    </location>
</feature>
<dbReference type="Proteomes" id="UP000249061">
    <property type="component" value="Unassembled WGS sequence"/>
</dbReference>
<evidence type="ECO:0000313" key="3">
    <source>
        <dbReference type="EMBL" id="PZR16696.1"/>
    </source>
</evidence>
<evidence type="ECO:0000256" key="1">
    <source>
        <dbReference type="SAM" id="MobiDB-lite"/>
    </source>
</evidence>
<comment type="caution">
    <text evidence="3">The sequence shown here is derived from an EMBL/GenBank/DDBJ whole genome shotgun (WGS) entry which is preliminary data.</text>
</comment>
<proteinExistence type="predicted"/>